<comment type="caution">
    <text evidence="1">The sequence shown here is derived from an EMBL/GenBank/DDBJ whole genome shotgun (WGS) entry which is preliminary data.</text>
</comment>
<dbReference type="EMBL" id="MU856179">
    <property type="protein sequence ID" value="KAK3897389.1"/>
    <property type="molecule type" value="Genomic_DNA"/>
</dbReference>
<organism evidence="1 2">
    <name type="scientific">Staphylotrichum tortipilum</name>
    <dbReference type="NCBI Taxonomy" id="2831512"/>
    <lineage>
        <taxon>Eukaryota</taxon>
        <taxon>Fungi</taxon>
        <taxon>Dikarya</taxon>
        <taxon>Ascomycota</taxon>
        <taxon>Pezizomycotina</taxon>
        <taxon>Sordariomycetes</taxon>
        <taxon>Sordariomycetidae</taxon>
        <taxon>Sordariales</taxon>
        <taxon>Chaetomiaceae</taxon>
        <taxon>Staphylotrichum</taxon>
    </lineage>
</organism>
<dbReference type="Gene3D" id="1.25.40.10">
    <property type="entry name" value="Tetratricopeptide repeat domain"/>
    <property type="match status" value="1"/>
</dbReference>
<evidence type="ECO:0000313" key="2">
    <source>
        <dbReference type="Proteomes" id="UP001303889"/>
    </source>
</evidence>
<dbReference type="InterPro" id="IPR011990">
    <property type="entry name" value="TPR-like_helical_dom_sf"/>
</dbReference>
<evidence type="ECO:0008006" key="3">
    <source>
        <dbReference type="Google" id="ProtNLM"/>
    </source>
</evidence>
<protein>
    <recommendedName>
        <fullName evidence="3">DUF924 domain-containing protein</fullName>
    </recommendedName>
</protein>
<proteinExistence type="predicted"/>
<dbReference type="Proteomes" id="UP001303889">
    <property type="component" value="Unassembled WGS sequence"/>
</dbReference>
<keyword evidence="2" id="KW-1185">Reference proteome</keyword>
<dbReference type="Pfam" id="PF06041">
    <property type="entry name" value="DUF924"/>
    <property type="match status" value="1"/>
</dbReference>
<dbReference type="Gene3D" id="1.20.58.320">
    <property type="entry name" value="TPR-like"/>
    <property type="match status" value="1"/>
</dbReference>
<evidence type="ECO:0000313" key="1">
    <source>
        <dbReference type="EMBL" id="KAK3897389.1"/>
    </source>
</evidence>
<dbReference type="InterPro" id="IPR010323">
    <property type="entry name" value="DUF924"/>
</dbReference>
<name>A0AAN6MC22_9PEZI</name>
<reference evidence="1" key="2">
    <citation type="submission" date="2023-05" db="EMBL/GenBank/DDBJ databases">
        <authorList>
            <consortium name="Lawrence Berkeley National Laboratory"/>
            <person name="Steindorff A."/>
            <person name="Hensen N."/>
            <person name="Bonometti L."/>
            <person name="Westerberg I."/>
            <person name="Brannstrom I.O."/>
            <person name="Guillou S."/>
            <person name="Cros-Aarteil S."/>
            <person name="Calhoun S."/>
            <person name="Haridas S."/>
            <person name="Kuo A."/>
            <person name="Mondo S."/>
            <person name="Pangilinan J."/>
            <person name="Riley R."/>
            <person name="Labutti K."/>
            <person name="Andreopoulos B."/>
            <person name="Lipzen A."/>
            <person name="Chen C."/>
            <person name="Yanf M."/>
            <person name="Daum C."/>
            <person name="Ng V."/>
            <person name="Clum A."/>
            <person name="Ohm R."/>
            <person name="Martin F."/>
            <person name="Silar P."/>
            <person name="Natvig D."/>
            <person name="Lalanne C."/>
            <person name="Gautier V."/>
            <person name="Ament-Velasquez S.L."/>
            <person name="Kruys A."/>
            <person name="Hutchinson M.I."/>
            <person name="Powell A.J."/>
            <person name="Barry K."/>
            <person name="Miller A.N."/>
            <person name="Grigoriev I.V."/>
            <person name="Debuchy R."/>
            <person name="Gladieux P."/>
            <person name="Thoren M.H."/>
            <person name="Johannesson H."/>
        </authorList>
    </citation>
    <scope>NUCLEOTIDE SEQUENCE</scope>
    <source>
        <strain evidence="1">CBS 103.79</strain>
    </source>
</reference>
<reference evidence="1" key="1">
    <citation type="journal article" date="2023" name="Mol. Phylogenet. Evol.">
        <title>Genome-scale phylogeny and comparative genomics of the fungal order Sordariales.</title>
        <authorList>
            <person name="Hensen N."/>
            <person name="Bonometti L."/>
            <person name="Westerberg I."/>
            <person name="Brannstrom I.O."/>
            <person name="Guillou S."/>
            <person name="Cros-Aarteil S."/>
            <person name="Calhoun S."/>
            <person name="Haridas S."/>
            <person name="Kuo A."/>
            <person name="Mondo S."/>
            <person name="Pangilinan J."/>
            <person name="Riley R."/>
            <person name="LaButti K."/>
            <person name="Andreopoulos B."/>
            <person name="Lipzen A."/>
            <person name="Chen C."/>
            <person name="Yan M."/>
            <person name="Daum C."/>
            <person name="Ng V."/>
            <person name="Clum A."/>
            <person name="Steindorff A."/>
            <person name="Ohm R.A."/>
            <person name="Martin F."/>
            <person name="Silar P."/>
            <person name="Natvig D.O."/>
            <person name="Lalanne C."/>
            <person name="Gautier V."/>
            <person name="Ament-Velasquez S.L."/>
            <person name="Kruys A."/>
            <person name="Hutchinson M.I."/>
            <person name="Powell A.J."/>
            <person name="Barry K."/>
            <person name="Miller A.N."/>
            <person name="Grigoriev I.V."/>
            <person name="Debuchy R."/>
            <person name="Gladieux P."/>
            <person name="Hiltunen Thoren M."/>
            <person name="Johannesson H."/>
        </authorList>
    </citation>
    <scope>NUCLEOTIDE SEQUENCE</scope>
    <source>
        <strain evidence="1">CBS 103.79</strain>
    </source>
</reference>
<dbReference type="SUPFAM" id="SSF48452">
    <property type="entry name" value="TPR-like"/>
    <property type="match status" value="1"/>
</dbReference>
<accession>A0AAN6MC22</accession>
<sequence>MSSDSDTIISWYTNRNPMDWFRSPPGFDDEIRSRFGALTLQARTGALDAWADTPRGALALVVLLDQFPRNMFRDSAEAFASDAQALRIATGSIARGFDVLLGAENRLFQMLLYMPLMHAEDLLAQVACRALFGGLVRVCREEGALERFMELGAGAAERHLVCIQALGRFPKRNAALDRPMREEEVEWLEKHPGGF</sequence>
<gene>
    <name evidence="1" type="ORF">C8A05DRAFT_19835</name>
</gene>
<dbReference type="AlphaFoldDB" id="A0AAN6MC22"/>